<accession>A0A7Y0RB94</accession>
<gene>
    <name evidence="1" type="ORF">HIU99_04190</name>
</gene>
<evidence type="ECO:0000313" key="1">
    <source>
        <dbReference type="EMBL" id="NMT62791.1"/>
    </source>
</evidence>
<reference evidence="1 2" key="1">
    <citation type="submission" date="2020-04" db="EMBL/GenBank/DDBJ databases">
        <title>Marinobacter oceani sp. nov., isolated from marine solar saltern.</title>
        <authorList>
            <person name="Chen X.-Y."/>
        </authorList>
    </citation>
    <scope>NUCLEOTIDE SEQUENCE [LARGE SCALE GENOMIC DNA]</scope>
    <source>
        <strain evidence="1 2">W62</strain>
    </source>
</reference>
<dbReference type="EMBL" id="JABCKY010000001">
    <property type="protein sequence ID" value="NMT62791.1"/>
    <property type="molecule type" value="Genomic_DNA"/>
</dbReference>
<comment type="caution">
    <text evidence="1">The sequence shown here is derived from an EMBL/GenBank/DDBJ whole genome shotgun (WGS) entry which is preliminary data.</text>
</comment>
<protein>
    <submittedName>
        <fullName evidence="1">Uncharacterized protein</fullName>
    </submittedName>
</protein>
<evidence type="ECO:0000313" key="2">
    <source>
        <dbReference type="Proteomes" id="UP000567186"/>
    </source>
</evidence>
<organism evidence="1 2">
    <name type="scientific">Marinobacter orientalis</name>
    <dbReference type="NCBI Taxonomy" id="1928859"/>
    <lineage>
        <taxon>Bacteria</taxon>
        <taxon>Pseudomonadati</taxon>
        <taxon>Pseudomonadota</taxon>
        <taxon>Gammaproteobacteria</taxon>
        <taxon>Pseudomonadales</taxon>
        <taxon>Marinobacteraceae</taxon>
        <taxon>Marinobacter</taxon>
    </lineage>
</organism>
<dbReference type="Proteomes" id="UP000567186">
    <property type="component" value="Unassembled WGS sequence"/>
</dbReference>
<dbReference type="RefSeq" id="WP_135954152.1">
    <property type="nucleotide sequence ID" value="NZ_JABCKY010000001.1"/>
</dbReference>
<dbReference type="AlphaFoldDB" id="A0A7Y0RB94"/>
<keyword evidence="2" id="KW-1185">Reference proteome</keyword>
<name>A0A7Y0RB94_9GAMM</name>
<proteinExistence type="predicted"/>
<dbReference type="OrthoDB" id="6610396at2"/>
<sequence>MLKTLKSLFSKSDELKPDEYTVYTVHEGKEYVSHDGLGLMTPDPNIGSGSDSEPTVESPDWQEISQAGGIFEDSDTESVTDDDSLFTDDMLGDYSSSLGNDGGIASGSINPATGLPMANSMIDVGGNVYGMSDDSMSLGLHDSMGTGMDDTMGSSIGMDDSMGIGTGMDSDFGIDSFGNSDDGFL</sequence>